<protein>
    <submittedName>
        <fullName evidence="1">Uncharacterized protein</fullName>
    </submittedName>
</protein>
<reference evidence="1 2" key="1">
    <citation type="submission" date="2018-05" db="EMBL/GenBank/DDBJ databases">
        <title>Marinilabilia rubrum sp. nov., isolated from saltern sediment.</title>
        <authorList>
            <person name="Zhang R."/>
        </authorList>
    </citation>
    <scope>NUCLEOTIDE SEQUENCE [LARGE SCALE GENOMIC DNA]</scope>
    <source>
        <strain evidence="1 2">WTE16</strain>
    </source>
</reference>
<accession>A0A2U2B966</accession>
<evidence type="ECO:0000313" key="2">
    <source>
        <dbReference type="Proteomes" id="UP000244956"/>
    </source>
</evidence>
<dbReference type="EMBL" id="QEWP01000006">
    <property type="protein sequence ID" value="PWD99592.1"/>
    <property type="molecule type" value="Genomic_DNA"/>
</dbReference>
<proteinExistence type="predicted"/>
<dbReference type="OrthoDB" id="1115578at2"/>
<dbReference type="RefSeq" id="WP_109264132.1">
    <property type="nucleotide sequence ID" value="NZ_QEWP01000006.1"/>
</dbReference>
<gene>
    <name evidence="1" type="ORF">DDZ16_09075</name>
</gene>
<comment type="caution">
    <text evidence="1">The sequence shown here is derived from an EMBL/GenBank/DDBJ whole genome shotgun (WGS) entry which is preliminary data.</text>
</comment>
<dbReference type="AlphaFoldDB" id="A0A2U2B966"/>
<dbReference type="Proteomes" id="UP000244956">
    <property type="component" value="Unassembled WGS sequence"/>
</dbReference>
<organism evidence="1 2">
    <name type="scientific">Marinilabilia rubra</name>
    <dbReference type="NCBI Taxonomy" id="2162893"/>
    <lineage>
        <taxon>Bacteria</taxon>
        <taxon>Pseudomonadati</taxon>
        <taxon>Bacteroidota</taxon>
        <taxon>Bacteroidia</taxon>
        <taxon>Marinilabiliales</taxon>
        <taxon>Marinilabiliaceae</taxon>
        <taxon>Marinilabilia</taxon>
    </lineage>
</organism>
<name>A0A2U2B966_9BACT</name>
<keyword evidence="2" id="KW-1185">Reference proteome</keyword>
<evidence type="ECO:0000313" key="1">
    <source>
        <dbReference type="EMBL" id="PWD99592.1"/>
    </source>
</evidence>
<sequence>MSNSQDYQAKLADAKAISGDQIQTPYMPAGIYVQEAEDLARWATKDLAQLAASGLSEHYVTDIPARAGALREVQSMWAEERRDQKDAEKEWKLKAPLAYEYRDDMIDTLRYAFRKNESLLMNVSKIADGSGHADMIQDLNDSAVLARSNPEAMQAIGVDESFWQKGAQLSDEMADLRARANGEKYADNKTKELRDQMYTLLKQAVDEVKDCGKYVFRKDKDRLQGYYSRYNQKH</sequence>